<evidence type="ECO:0000313" key="1">
    <source>
        <dbReference type="EMBL" id="ESA06174.1"/>
    </source>
</evidence>
<gene>
    <name evidence="1" type="ORF">GLOINDRAFT_34521</name>
</gene>
<name>U9TDE5_RHIID</name>
<dbReference type="EMBL" id="KI291968">
    <property type="protein sequence ID" value="ESA06174.1"/>
    <property type="molecule type" value="Genomic_DNA"/>
</dbReference>
<proteinExistence type="predicted"/>
<accession>U9TDE5</accession>
<organism evidence="1">
    <name type="scientific">Rhizophagus irregularis (strain DAOM 181602 / DAOM 197198 / MUCL 43194)</name>
    <name type="common">Arbuscular mycorrhizal fungus</name>
    <name type="synonym">Glomus intraradices</name>
    <dbReference type="NCBI Taxonomy" id="747089"/>
    <lineage>
        <taxon>Eukaryota</taxon>
        <taxon>Fungi</taxon>
        <taxon>Fungi incertae sedis</taxon>
        <taxon>Mucoromycota</taxon>
        <taxon>Glomeromycotina</taxon>
        <taxon>Glomeromycetes</taxon>
        <taxon>Glomerales</taxon>
        <taxon>Glomeraceae</taxon>
        <taxon>Rhizophagus</taxon>
    </lineage>
</organism>
<reference evidence="1" key="1">
    <citation type="submission" date="2013-07" db="EMBL/GenBank/DDBJ databases">
        <title>The genome of an arbuscular mycorrhizal fungus provides insights into the evolution of the oldest plant symbiosis.</title>
        <authorList>
            <consortium name="DOE Joint Genome Institute"/>
            <person name="Tisserant E."/>
            <person name="Malbreil M."/>
            <person name="Kuo A."/>
            <person name="Kohler A."/>
            <person name="Symeonidi A."/>
            <person name="Balestrini R."/>
            <person name="Charron P."/>
            <person name="Duensing N."/>
            <person name="Frei-dit-Frey N."/>
            <person name="Gianinazzi-Pearson V."/>
            <person name="Gilbert B."/>
            <person name="Handa Y."/>
            <person name="Hijri M."/>
            <person name="Kaul R."/>
            <person name="Kawaguchi M."/>
            <person name="Krajinski F."/>
            <person name="Lammers P."/>
            <person name="Lapierre D."/>
            <person name="Masclaux F.G."/>
            <person name="Murat C."/>
            <person name="Morin E."/>
            <person name="Ndikumana S."/>
            <person name="Pagni M."/>
            <person name="Petitpierre D."/>
            <person name="Requena N."/>
            <person name="Rosikiewicz P."/>
            <person name="Riley R."/>
            <person name="Saito K."/>
            <person name="San Clemente H."/>
            <person name="Shapiro H."/>
            <person name="van Tuinen D."/>
            <person name="Becard G."/>
            <person name="Bonfante P."/>
            <person name="Paszkowski U."/>
            <person name="Shachar-Hill Y."/>
            <person name="Young J.P."/>
            <person name="Sanders I.R."/>
            <person name="Henrissat B."/>
            <person name="Rensing S.A."/>
            <person name="Grigoriev I.V."/>
            <person name="Corradi N."/>
            <person name="Roux C."/>
            <person name="Martin F."/>
        </authorList>
    </citation>
    <scope>NUCLEOTIDE SEQUENCE</scope>
    <source>
        <strain evidence="1">DAOM 197198</strain>
    </source>
</reference>
<dbReference type="HOGENOM" id="CLU_3051554_0_0_1"/>
<evidence type="ECO:0008006" key="2">
    <source>
        <dbReference type="Google" id="ProtNLM"/>
    </source>
</evidence>
<dbReference type="AlphaFoldDB" id="U9TDE5"/>
<protein>
    <recommendedName>
        <fullName evidence="2">Protein kinase domain-containing protein</fullName>
    </recommendedName>
</protein>
<sequence>MIDMNLHGGNLLIEDEKVSARISDVGLYEPLKNKRDDERFEISDYTPNFNSELM</sequence>